<evidence type="ECO:0008006" key="3">
    <source>
        <dbReference type="Google" id="ProtNLM"/>
    </source>
</evidence>
<dbReference type="SUPFAM" id="SSF140500">
    <property type="entry name" value="BAS1536-like"/>
    <property type="match status" value="1"/>
</dbReference>
<dbReference type="Proteomes" id="UP000186102">
    <property type="component" value="Unassembled WGS sequence"/>
</dbReference>
<dbReference type="OrthoDB" id="2991049at2"/>
<dbReference type="InterPro" id="IPR036638">
    <property type="entry name" value="HLH_DNA-bd_sf"/>
</dbReference>
<dbReference type="InterPro" id="IPR037208">
    <property type="entry name" value="Spo0E-like_sf"/>
</dbReference>
<dbReference type="AlphaFoldDB" id="A0A1Q8QKE6"/>
<sequence length="51" mass="5878">MPCNVVELLDAIENLRHHLNQFASNNNFTDPEVISMSQRLDGLLNEYNAYI</sequence>
<reference evidence="1 2" key="1">
    <citation type="submission" date="2016-09" db="EMBL/GenBank/DDBJ databases">
        <title>Complete genome of Desulfosporosinus sp. OL.</title>
        <authorList>
            <person name="Mardanov A."/>
            <person name="Beletsky A."/>
            <person name="Panova A."/>
            <person name="Karnachuk O."/>
            <person name="Ravin N."/>
        </authorList>
    </citation>
    <scope>NUCLEOTIDE SEQUENCE [LARGE SCALE GENOMIC DNA]</scope>
    <source>
        <strain evidence="1 2">OL</strain>
    </source>
</reference>
<evidence type="ECO:0000313" key="2">
    <source>
        <dbReference type="Proteomes" id="UP000186102"/>
    </source>
</evidence>
<dbReference type="RefSeq" id="WP_075366712.1">
    <property type="nucleotide sequence ID" value="NZ_MLBF01000051.1"/>
</dbReference>
<dbReference type="Pfam" id="PF09388">
    <property type="entry name" value="SpoOE-like"/>
    <property type="match status" value="1"/>
</dbReference>
<evidence type="ECO:0000313" key="1">
    <source>
        <dbReference type="EMBL" id="OLN27817.1"/>
    </source>
</evidence>
<dbReference type="GO" id="GO:0043937">
    <property type="term" value="P:regulation of sporulation"/>
    <property type="evidence" value="ECO:0007669"/>
    <property type="project" value="InterPro"/>
</dbReference>
<dbReference type="GO" id="GO:0046983">
    <property type="term" value="F:protein dimerization activity"/>
    <property type="evidence" value="ECO:0007669"/>
    <property type="project" value="InterPro"/>
</dbReference>
<name>A0A1Q8QKE6_9FIRM</name>
<proteinExistence type="predicted"/>
<keyword evidence="2" id="KW-1185">Reference proteome</keyword>
<protein>
    <recommendedName>
        <fullName evidence="3">Spo0E like sporulation regulatory protein</fullName>
    </recommendedName>
</protein>
<dbReference type="STRING" id="1888891.DSOL_4365"/>
<dbReference type="InterPro" id="IPR018540">
    <property type="entry name" value="Spo0E-like"/>
</dbReference>
<accession>A0A1Q8QKE6</accession>
<organism evidence="1 2">
    <name type="scientific">Desulfosporosinus metallidurans</name>
    <dbReference type="NCBI Taxonomy" id="1888891"/>
    <lineage>
        <taxon>Bacteria</taxon>
        <taxon>Bacillati</taxon>
        <taxon>Bacillota</taxon>
        <taxon>Clostridia</taxon>
        <taxon>Eubacteriales</taxon>
        <taxon>Desulfitobacteriaceae</taxon>
        <taxon>Desulfosporosinus</taxon>
    </lineage>
</organism>
<dbReference type="Gene3D" id="4.10.280.10">
    <property type="entry name" value="Helix-loop-helix DNA-binding domain"/>
    <property type="match status" value="1"/>
</dbReference>
<gene>
    <name evidence="1" type="ORF">DSOL_4365</name>
</gene>
<comment type="caution">
    <text evidence="1">The sequence shown here is derived from an EMBL/GenBank/DDBJ whole genome shotgun (WGS) entry which is preliminary data.</text>
</comment>
<dbReference type="EMBL" id="MLBF01000051">
    <property type="protein sequence ID" value="OLN27817.1"/>
    <property type="molecule type" value="Genomic_DNA"/>
</dbReference>